<feature type="compositionally biased region" description="Basic and acidic residues" evidence="1">
    <location>
        <begin position="50"/>
        <end position="63"/>
    </location>
</feature>
<evidence type="ECO:0000313" key="2">
    <source>
        <dbReference type="EMBL" id="CAK7234911.1"/>
    </source>
</evidence>
<proteinExistence type="predicted"/>
<name>A0ABP0CSL8_9PEZI</name>
<evidence type="ECO:0000313" key="3">
    <source>
        <dbReference type="Proteomes" id="UP001642406"/>
    </source>
</evidence>
<gene>
    <name evidence="2" type="ORF">SBRCBS47491_009110</name>
</gene>
<sequence length="111" mass="12601">MFMRAGAGAVVEIQPEGLGYKGFRNLAAMTGHKYFSAEATMVLSDELESDKDGNDEKNASNESRKRRLRRNEPAKPWQLANVWIEEDRFLALMDVAIKSVYNEGLRNEFAM</sequence>
<accession>A0ABP0CSL8</accession>
<keyword evidence="3" id="KW-1185">Reference proteome</keyword>
<dbReference type="EMBL" id="CAWUHC010000134">
    <property type="protein sequence ID" value="CAK7234911.1"/>
    <property type="molecule type" value="Genomic_DNA"/>
</dbReference>
<organism evidence="2 3">
    <name type="scientific">Sporothrix bragantina</name>
    <dbReference type="NCBI Taxonomy" id="671064"/>
    <lineage>
        <taxon>Eukaryota</taxon>
        <taxon>Fungi</taxon>
        <taxon>Dikarya</taxon>
        <taxon>Ascomycota</taxon>
        <taxon>Pezizomycotina</taxon>
        <taxon>Sordariomycetes</taxon>
        <taxon>Sordariomycetidae</taxon>
        <taxon>Ophiostomatales</taxon>
        <taxon>Ophiostomataceae</taxon>
        <taxon>Sporothrix</taxon>
    </lineage>
</organism>
<dbReference type="Proteomes" id="UP001642406">
    <property type="component" value="Unassembled WGS sequence"/>
</dbReference>
<reference evidence="2 3" key="1">
    <citation type="submission" date="2024-01" db="EMBL/GenBank/DDBJ databases">
        <authorList>
            <person name="Allen C."/>
            <person name="Tagirdzhanova G."/>
        </authorList>
    </citation>
    <scope>NUCLEOTIDE SEQUENCE [LARGE SCALE GENOMIC DNA]</scope>
</reference>
<evidence type="ECO:0000256" key="1">
    <source>
        <dbReference type="SAM" id="MobiDB-lite"/>
    </source>
</evidence>
<comment type="caution">
    <text evidence="2">The sequence shown here is derived from an EMBL/GenBank/DDBJ whole genome shotgun (WGS) entry which is preliminary data.</text>
</comment>
<protein>
    <submittedName>
        <fullName evidence="2">Uncharacterized protein</fullName>
    </submittedName>
</protein>
<feature type="region of interest" description="Disordered" evidence="1">
    <location>
        <begin position="46"/>
        <end position="73"/>
    </location>
</feature>